<feature type="compositionally biased region" description="Polar residues" evidence="1">
    <location>
        <begin position="1"/>
        <end position="11"/>
    </location>
</feature>
<gene>
    <name evidence="2" type="ORF">IC227_00200</name>
</gene>
<keyword evidence="3" id="KW-1185">Reference proteome</keyword>
<dbReference type="EMBL" id="JADAKE010000001">
    <property type="protein sequence ID" value="MBF8807108.1"/>
    <property type="molecule type" value="Genomic_DNA"/>
</dbReference>
<accession>A0A931FB16</accession>
<name>A0A931FB16_9ENTE</name>
<comment type="caution">
    <text evidence="2">The sequence shown here is derived from an EMBL/GenBank/DDBJ whole genome shotgun (WGS) entry which is preliminary data.</text>
</comment>
<evidence type="ECO:0000256" key="1">
    <source>
        <dbReference type="SAM" id="MobiDB-lite"/>
    </source>
</evidence>
<feature type="region of interest" description="Disordered" evidence="1">
    <location>
        <begin position="1"/>
        <end position="20"/>
    </location>
</feature>
<organism evidence="2 3">
    <name type="scientific">Enterococcus lacertideformus</name>
    <dbReference type="NCBI Taxonomy" id="2771493"/>
    <lineage>
        <taxon>Bacteria</taxon>
        <taxon>Bacillati</taxon>
        <taxon>Bacillota</taxon>
        <taxon>Bacilli</taxon>
        <taxon>Lactobacillales</taxon>
        <taxon>Enterococcaceae</taxon>
        <taxon>Enterococcus</taxon>
    </lineage>
</organism>
<proteinExistence type="predicted"/>
<reference evidence="2" key="1">
    <citation type="submission" date="2020-09" db="EMBL/GenBank/DDBJ databases">
        <title>Genomic insights into the novelty and pathogenicity of a unique biofilm-forming Enterococcus sp. bacteria (Enterococcus lacertideformus) identified in reptiles.</title>
        <authorList>
            <person name="Agius J.E."/>
            <person name="Phalen D.N."/>
            <person name="Rose K."/>
            <person name="Eden J.-S."/>
        </authorList>
    </citation>
    <scope>NUCLEOTIDE SEQUENCE</scope>
    <source>
        <strain evidence="2">PHRS 0518</strain>
    </source>
</reference>
<dbReference type="AlphaFoldDB" id="A0A931FB16"/>
<evidence type="ECO:0000313" key="3">
    <source>
        <dbReference type="Proteomes" id="UP000637757"/>
    </source>
</evidence>
<protein>
    <submittedName>
        <fullName evidence="2">Uncharacterized protein</fullName>
    </submittedName>
</protein>
<evidence type="ECO:0000313" key="2">
    <source>
        <dbReference type="EMBL" id="MBF8807108.1"/>
    </source>
</evidence>
<dbReference type="Proteomes" id="UP000637757">
    <property type="component" value="Unassembled WGS sequence"/>
</dbReference>
<sequence>MSNENILQNQQKRLKVEQQQDKLSEEKRVLEGKLVQLQEELQKGFRQLAELNHEGVQQGYNAT</sequence>
<feature type="non-terminal residue" evidence="2">
    <location>
        <position position="63"/>
    </location>
</feature>